<evidence type="ECO:0000313" key="6">
    <source>
        <dbReference type="EMBL" id="TBV05023.1"/>
    </source>
</evidence>
<feature type="compositionally biased region" description="Polar residues" evidence="4">
    <location>
        <begin position="267"/>
        <end position="280"/>
    </location>
</feature>
<evidence type="ECO:0000256" key="1">
    <source>
        <dbReference type="ARBA" id="ARBA00022737"/>
    </source>
</evidence>
<keyword evidence="7" id="KW-1185">Reference proteome</keyword>
<dbReference type="Proteomes" id="UP000291334">
    <property type="component" value="Unassembled WGS sequence"/>
</dbReference>
<dbReference type="InterPro" id="IPR027417">
    <property type="entry name" value="P-loop_NTPase"/>
</dbReference>
<dbReference type="SUPFAM" id="SSF52540">
    <property type="entry name" value="P-loop containing nucleoside triphosphate hydrolases"/>
    <property type="match status" value="2"/>
</dbReference>
<feature type="domain" description="ABC transporter" evidence="5">
    <location>
        <begin position="7"/>
        <end position="239"/>
    </location>
</feature>
<dbReference type="PANTHER" id="PTHR19211:SF6">
    <property type="entry name" value="BLL7188 PROTEIN"/>
    <property type="match status" value="1"/>
</dbReference>
<evidence type="ECO:0000256" key="2">
    <source>
        <dbReference type="ARBA" id="ARBA00022741"/>
    </source>
</evidence>
<dbReference type="InterPro" id="IPR003439">
    <property type="entry name" value="ABC_transporter-like_ATP-bd"/>
</dbReference>
<dbReference type="PROSITE" id="PS50893">
    <property type="entry name" value="ABC_TRANSPORTER_2"/>
    <property type="match status" value="1"/>
</dbReference>
<evidence type="ECO:0000256" key="4">
    <source>
        <dbReference type="SAM" id="MobiDB-lite"/>
    </source>
</evidence>
<keyword evidence="2" id="KW-0547">Nucleotide-binding</keyword>
<comment type="caution">
    <text evidence="6">The sequence shown here is derived from an EMBL/GenBank/DDBJ whole genome shotgun (WGS) entry which is preliminary data.</text>
</comment>
<feature type="region of interest" description="Disordered" evidence="4">
    <location>
        <begin position="241"/>
        <end position="299"/>
    </location>
</feature>
<dbReference type="GO" id="GO:0005524">
    <property type="term" value="F:ATP binding"/>
    <property type="evidence" value="ECO:0007669"/>
    <property type="project" value="UniProtKB-KW"/>
</dbReference>
<protein>
    <submittedName>
        <fullName evidence="6">ABC transporter ATP-binding protein</fullName>
    </submittedName>
</protein>
<dbReference type="InterPro" id="IPR003593">
    <property type="entry name" value="AAA+_ATPase"/>
</dbReference>
<reference evidence="6 7" key="1">
    <citation type="submission" date="2018-06" db="EMBL/GenBank/DDBJ databases">
        <title>Three novel Pseudomonas species isolated from symptomatic oak.</title>
        <authorList>
            <person name="Bueno-Gonzalez V."/>
            <person name="Brady C."/>
        </authorList>
    </citation>
    <scope>NUCLEOTIDE SEQUENCE [LARGE SCALE GENOMIC DNA]</scope>
    <source>
        <strain evidence="6 7">P26B</strain>
    </source>
</reference>
<dbReference type="SMART" id="SM00382">
    <property type="entry name" value="AAA"/>
    <property type="match status" value="2"/>
</dbReference>
<proteinExistence type="predicted"/>
<dbReference type="RefSeq" id="WP_131176088.1">
    <property type="nucleotide sequence ID" value="NZ_QJUM01000014.1"/>
</dbReference>
<evidence type="ECO:0000313" key="7">
    <source>
        <dbReference type="Proteomes" id="UP000291334"/>
    </source>
</evidence>
<dbReference type="Pfam" id="PF00005">
    <property type="entry name" value="ABC_tran"/>
    <property type="match status" value="2"/>
</dbReference>
<keyword evidence="3 6" id="KW-0067">ATP-binding</keyword>
<dbReference type="Gene3D" id="3.40.50.300">
    <property type="entry name" value="P-loop containing nucleotide triphosphate hydrolases"/>
    <property type="match status" value="2"/>
</dbReference>
<dbReference type="InterPro" id="IPR017871">
    <property type="entry name" value="ABC_transporter-like_CS"/>
</dbReference>
<dbReference type="PROSITE" id="PS00211">
    <property type="entry name" value="ABC_TRANSPORTER_1"/>
    <property type="match status" value="1"/>
</dbReference>
<keyword evidence="1" id="KW-0677">Repeat</keyword>
<accession>A0ABY1Z5Z0</accession>
<dbReference type="PANTHER" id="PTHR19211">
    <property type="entry name" value="ATP-BINDING TRANSPORT PROTEIN-RELATED"/>
    <property type="match status" value="1"/>
</dbReference>
<sequence length="537" mass="58684">MTNSSFIALDRVSFQFANGHLLFDELSETFDARHTGLVGRNGVGKSVLGRLLAGQLQPTSGRLIRQGRVRYLPQEIVLPDQARVVDLAGFAAPYDALARVMGGRLRDDDVETLDGRWDIAERLSAALHEDGLGHLSLETPAATLSGGERTRVALLGALLAETDLLILDEPSNHLDSASRQRLYQRLRQWPGGLLVISHDRQLLEGMVRIVELSTSGLRGYGGNYSFYRACRLDERQAAQQVLQHARGERKRGERELQVQQQRQQRRTASGTRSARDSNQAKILLDRQKGRSETSAGRVRQRLDDTQKRLDAAVGEAAAQVDENVPVDLYGSGVTLAEAKRVLALRGVRAPFSTARLPDIELFGPRRLVIGGPNGCGKSTLLALIAGRLAPAAGVCRVEVPLAYLDQRLSCLQGAESALDHLRRVNPGLSEAMARTRLVHLGMVAHKALLPCARLSGGERLKLALAGVIDGEPAAPLLLLDEPDNHIDLDSLLAVEGLLRQYRGALVVVSHDAAFIEALAATDRLQWTAQGWQYHRLL</sequence>
<organism evidence="6 7">
    <name type="scientific">Phytopseudomonas dryadis</name>
    <dbReference type="NCBI Taxonomy" id="2487520"/>
    <lineage>
        <taxon>Bacteria</taxon>
        <taxon>Pseudomonadati</taxon>
        <taxon>Pseudomonadota</taxon>
        <taxon>Gammaproteobacteria</taxon>
        <taxon>Pseudomonadales</taxon>
        <taxon>Pseudomonadaceae</taxon>
        <taxon>Phytopseudomonas</taxon>
    </lineage>
</organism>
<name>A0ABY1Z5Z0_9GAMM</name>
<gene>
    <name evidence="6" type="ORF">DNK34_13280</name>
</gene>
<dbReference type="EMBL" id="QJUM01000014">
    <property type="protein sequence ID" value="TBV05023.1"/>
    <property type="molecule type" value="Genomic_DNA"/>
</dbReference>
<evidence type="ECO:0000256" key="3">
    <source>
        <dbReference type="ARBA" id="ARBA00022840"/>
    </source>
</evidence>
<dbReference type="InterPro" id="IPR050611">
    <property type="entry name" value="ABCF"/>
</dbReference>
<evidence type="ECO:0000259" key="5">
    <source>
        <dbReference type="PROSITE" id="PS50893"/>
    </source>
</evidence>